<dbReference type="GO" id="GO:0031146">
    <property type="term" value="P:SCF-dependent proteasomal ubiquitin-dependent protein catabolic process"/>
    <property type="evidence" value="ECO:0000318"/>
    <property type="project" value="GO_Central"/>
</dbReference>
<evidence type="ECO:0000313" key="3">
    <source>
        <dbReference type="EMBL" id="OTG04436.1"/>
    </source>
</evidence>
<dbReference type="STRING" id="4232.A0A251T1Q8"/>
<dbReference type="Gene3D" id="1.20.1280.50">
    <property type="match status" value="1"/>
</dbReference>
<dbReference type="SUPFAM" id="SSF52047">
    <property type="entry name" value="RNI-like"/>
    <property type="match status" value="1"/>
</dbReference>
<dbReference type="OrthoDB" id="2095648at2759"/>
<keyword evidence="4" id="KW-1185">Reference proteome</keyword>
<dbReference type="InterPro" id="IPR006553">
    <property type="entry name" value="Leu-rich_rpt_Cys-con_subtyp"/>
</dbReference>
<dbReference type="Pfam" id="PF18511">
    <property type="entry name" value="F-box_5"/>
    <property type="match status" value="1"/>
</dbReference>
<dbReference type="Proteomes" id="UP000215914">
    <property type="component" value="Chromosome 12"/>
</dbReference>
<dbReference type="Gramene" id="mRNA:HanXRQr2_Chr12g0530931">
    <property type="protein sequence ID" value="mRNA:HanXRQr2_Chr12g0530931"/>
    <property type="gene ID" value="HanXRQr2_Chr12g0530931"/>
</dbReference>
<sequence length="497" mass="55621">MPHLPESLLEIIINNLTSNLDRNSASLVNKQWYRIDRNTRRTVYVSNCHAVVPTRVIERFPNLRSLVLNGRSGVVYPRFVDNDWDGTVDPWVKVMSERCPMLEHLKLKRMVVSDQMLQMVSTCFRGFKSLVLCSCSGFTIVGLSAIASNCGNLERLEVERCAVVDHTGQWLRRFPETLSSLVSLNISCIRGLINPTDLSQLVARCPNLSTLSLRKTVSIDTIRRILMKSPQLVHLGVGCTLQNTQTSFLQLSLSLHNREPIQSLTFFHRIPTMLIHALYPVCSNLVFLNVRFAASLTIVELVNFIKKCTTLRRLWVRGDCIGDEGLEAVSNNCKNLEDLRVFQGGGGGIVVTEVGLTAISIGCQKLKKLTYCCSQMTNSALVTFSKNCPDITRFKLIISTPKHPDHTTLQPFDHGYGAIVESCKDLKKLTASGLLTNDVFLYIGMYAERLEVLSVPSGCESDAGIEYVFNGCKNLKKVEINTFSFLDDALSAHIYDY</sequence>
<dbReference type="PANTHER" id="PTHR16134:SF45">
    <property type="entry name" value="PROTEIN AUXIN SIGNALING F-BOX 3"/>
    <property type="match status" value="1"/>
</dbReference>
<organism evidence="3 4">
    <name type="scientific">Helianthus annuus</name>
    <name type="common">Common sunflower</name>
    <dbReference type="NCBI Taxonomy" id="4232"/>
    <lineage>
        <taxon>Eukaryota</taxon>
        <taxon>Viridiplantae</taxon>
        <taxon>Streptophyta</taxon>
        <taxon>Embryophyta</taxon>
        <taxon>Tracheophyta</taxon>
        <taxon>Spermatophyta</taxon>
        <taxon>Magnoliopsida</taxon>
        <taxon>eudicotyledons</taxon>
        <taxon>Gunneridae</taxon>
        <taxon>Pentapetalae</taxon>
        <taxon>asterids</taxon>
        <taxon>campanulids</taxon>
        <taxon>Asterales</taxon>
        <taxon>Asteraceae</taxon>
        <taxon>Asteroideae</taxon>
        <taxon>Heliantheae alliance</taxon>
        <taxon>Heliantheae</taxon>
        <taxon>Helianthus</taxon>
    </lineage>
</organism>
<reference evidence="3" key="2">
    <citation type="submission" date="2017-02" db="EMBL/GenBank/DDBJ databases">
        <title>Sunflower complete genome.</title>
        <authorList>
            <person name="Langlade N."/>
            <person name="Munos S."/>
        </authorList>
    </citation>
    <scope>NUCLEOTIDE SEQUENCE [LARGE SCALE GENOMIC DNA]</scope>
    <source>
        <tissue evidence="3">Leaves</tissue>
    </source>
</reference>
<dbReference type="SMART" id="SM00367">
    <property type="entry name" value="LRR_CC"/>
    <property type="match status" value="5"/>
</dbReference>
<dbReference type="InterPro" id="IPR041567">
    <property type="entry name" value="COI1_F-box"/>
</dbReference>
<dbReference type="CDD" id="cd22159">
    <property type="entry name" value="F-box_AtTIR1-like"/>
    <property type="match status" value="1"/>
</dbReference>
<dbReference type="GO" id="GO:0019005">
    <property type="term" value="C:SCF ubiquitin ligase complex"/>
    <property type="evidence" value="ECO:0000318"/>
    <property type="project" value="GO_Central"/>
</dbReference>
<dbReference type="PANTHER" id="PTHR16134">
    <property type="entry name" value="F-BOX/TPR REPEAT PROTEIN POF3"/>
    <property type="match status" value="1"/>
</dbReference>
<protein>
    <submittedName>
        <fullName evidence="2">Leucine-rich repeat domain superfamily</fullName>
    </submittedName>
    <submittedName>
        <fullName evidence="3">Putative leucine-rich repeat domain, L domain-like protein</fullName>
    </submittedName>
</protein>
<dbReference type="EMBL" id="CM007901">
    <property type="protein sequence ID" value="OTG04436.1"/>
    <property type="molecule type" value="Genomic_DNA"/>
</dbReference>
<dbReference type="InParanoid" id="A0A251T1Q8"/>
<gene>
    <name evidence="3" type="ORF">HannXRQ_Chr12g0362321</name>
    <name evidence="2" type="ORF">HanXRQr2_Chr12g0530931</name>
</gene>
<dbReference type="FunFam" id="1.20.1280.50:FF:000023">
    <property type="entry name" value="F-box/LRR-repeat protein 4"/>
    <property type="match status" value="1"/>
</dbReference>
<dbReference type="EMBL" id="MNCJ02000327">
    <property type="protein sequence ID" value="KAF5777035.1"/>
    <property type="molecule type" value="Genomic_DNA"/>
</dbReference>
<proteinExistence type="predicted"/>
<dbReference type="Gene3D" id="3.80.10.10">
    <property type="entry name" value="Ribonuclease Inhibitor"/>
    <property type="match status" value="1"/>
</dbReference>
<feature type="domain" description="COI1 F-box" evidence="1">
    <location>
        <begin position="4"/>
        <end position="41"/>
    </location>
</feature>
<reference evidence="2 4" key="1">
    <citation type="journal article" date="2017" name="Nature">
        <title>The sunflower genome provides insights into oil metabolism, flowering and Asterid evolution.</title>
        <authorList>
            <person name="Badouin H."/>
            <person name="Gouzy J."/>
            <person name="Grassa C.J."/>
            <person name="Murat F."/>
            <person name="Staton S.E."/>
            <person name="Cottret L."/>
            <person name="Lelandais-Briere C."/>
            <person name="Owens G.L."/>
            <person name="Carrere S."/>
            <person name="Mayjonade B."/>
            <person name="Legrand L."/>
            <person name="Gill N."/>
            <person name="Kane N.C."/>
            <person name="Bowers J.E."/>
            <person name="Hubner S."/>
            <person name="Bellec A."/>
            <person name="Berard A."/>
            <person name="Berges H."/>
            <person name="Blanchet N."/>
            <person name="Boniface M.C."/>
            <person name="Brunel D."/>
            <person name="Catrice O."/>
            <person name="Chaidir N."/>
            <person name="Claudel C."/>
            <person name="Donnadieu C."/>
            <person name="Faraut T."/>
            <person name="Fievet G."/>
            <person name="Helmstetter N."/>
            <person name="King M."/>
            <person name="Knapp S.J."/>
            <person name="Lai Z."/>
            <person name="Le Paslier M.C."/>
            <person name="Lippi Y."/>
            <person name="Lorenzon L."/>
            <person name="Mandel J.R."/>
            <person name="Marage G."/>
            <person name="Marchand G."/>
            <person name="Marquand E."/>
            <person name="Bret-Mestries E."/>
            <person name="Morien E."/>
            <person name="Nambeesan S."/>
            <person name="Nguyen T."/>
            <person name="Pegot-Espagnet P."/>
            <person name="Pouilly N."/>
            <person name="Raftis F."/>
            <person name="Sallet E."/>
            <person name="Schiex T."/>
            <person name="Thomas J."/>
            <person name="Vandecasteele C."/>
            <person name="Vares D."/>
            <person name="Vear F."/>
            <person name="Vautrin S."/>
            <person name="Crespi M."/>
            <person name="Mangin B."/>
            <person name="Burke J.M."/>
            <person name="Salse J."/>
            <person name="Munos S."/>
            <person name="Vincourt P."/>
            <person name="Rieseberg L.H."/>
            <person name="Langlade N.B."/>
        </authorList>
    </citation>
    <scope>NUCLEOTIDE SEQUENCE [LARGE SCALE GENOMIC DNA]</scope>
    <source>
        <strain evidence="4">cv. SF193</strain>
        <tissue evidence="2">Leaves</tissue>
    </source>
</reference>
<evidence type="ECO:0000313" key="4">
    <source>
        <dbReference type="Proteomes" id="UP000215914"/>
    </source>
</evidence>
<dbReference type="InterPro" id="IPR032675">
    <property type="entry name" value="LRR_dom_sf"/>
</dbReference>
<dbReference type="OMA" id="CHRITNA"/>
<dbReference type="AlphaFoldDB" id="A0A251T1Q8"/>
<reference evidence="2" key="3">
    <citation type="submission" date="2020-06" db="EMBL/GenBank/DDBJ databases">
        <title>Helianthus annuus Genome sequencing and assembly Release 2.</title>
        <authorList>
            <person name="Gouzy J."/>
            <person name="Langlade N."/>
            <person name="Munos S."/>
        </authorList>
    </citation>
    <scope>NUCLEOTIDE SEQUENCE</scope>
    <source>
        <tissue evidence="2">Leaves</tissue>
    </source>
</reference>
<accession>A0A251T1Q8</accession>
<evidence type="ECO:0000259" key="1">
    <source>
        <dbReference type="Pfam" id="PF18511"/>
    </source>
</evidence>
<evidence type="ECO:0000313" key="2">
    <source>
        <dbReference type="EMBL" id="KAF5777035.1"/>
    </source>
</evidence>
<name>A0A251T1Q8_HELAN</name>